<feature type="region of interest" description="Disordered" evidence="1">
    <location>
        <begin position="179"/>
        <end position="210"/>
    </location>
</feature>
<evidence type="ECO:0000313" key="3">
    <source>
        <dbReference type="EMBL" id="MCD9098248.1"/>
    </source>
</evidence>
<evidence type="ECO:0000256" key="1">
    <source>
        <dbReference type="SAM" id="MobiDB-lite"/>
    </source>
</evidence>
<keyword evidence="4" id="KW-1185">Reference proteome</keyword>
<accession>A0ABS8UFJ2</accession>
<dbReference type="RefSeq" id="WP_232137512.1">
    <property type="nucleotide sequence ID" value="NZ_JAJQKU010000005.1"/>
</dbReference>
<protein>
    <submittedName>
        <fullName evidence="3">Uncharacterized protein</fullName>
    </submittedName>
</protein>
<organism evidence="3 4">
    <name type="scientific">Luteimonas fraxinea</name>
    <dbReference type="NCBI Taxonomy" id="2901869"/>
    <lineage>
        <taxon>Bacteria</taxon>
        <taxon>Pseudomonadati</taxon>
        <taxon>Pseudomonadota</taxon>
        <taxon>Gammaproteobacteria</taxon>
        <taxon>Lysobacterales</taxon>
        <taxon>Lysobacteraceae</taxon>
        <taxon>Luteimonas</taxon>
    </lineage>
</organism>
<sequence>MTRSRLRHAVPAFALGVLCLTAAAAPPPTGSRELDPDIADRLPRPEVPTLRRVCAQPFENRGTFDMGANVTGAGASSDFVPENRYLEIRQVRATLRGPGLSAGDLSASVSGESGWYDMRLSNNAIIWTATADGPLYADRGSRIKFVAYRNSGSDRAVTGDYVMRGCLLDRLPQRITRPDIDVPRLPKKRLTPREPVEMTPLRRPAVRPGG</sequence>
<gene>
    <name evidence="3" type="ORF">LTT95_14995</name>
</gene>
<keyword evidence="2" id="KW-0732">Signal</keyword>
<name>A0ABS8UFJ2_9GAMM</name>
<feature type="signal peptide" evidence="2">
    <location>
        <begin position="1"/>
        <end position="24"/>
    </location>
</feature>
<dbReference type="EMBL" id="JAJQKU010000005">
    <property type="protein sequence ID" value="MCD9098248.1"/>
    <property type="molecule type" value="Genomic_DNA"/>
</dbReference>
<dbReference type="Proteomes" id="UP001430360">
    <property type="component" value="Unassembled WGS sequence"/>
</dbReference>
<reference evidence="3" key="2">
    <citation type="journal article" date="2022" name="Syst. Appl. Microbiol.">
        <title>Physiological and genomic characterisation of Luteimonas fraxinea sp. nov., a bacterial species associated with trees tolerant to ash dieback.</title>
        <authorList>
            <person name="Ulrich K."/>
            <person name="Becker R."/>
            <person name="Behrendt U."/>
            <person name="Kube M."/>
            <person name="Schneck V."/>
            <person name="Ulrich A."/>
        </authorList>
    </citation>
    <scope>NUCLEOTIDE SEQUENCE</scope>
    <source>
        <strain evidence="3">A1P009</strain>
    </source>
</reference>
<proteinExistence type="predicted"/>
<reference evidence="3" key="1">
    <citation type="submission" date="2021-12" db="EMBL/GenBank/DDBJ databases">
        <authorList>
            <person name="Ulrich A."/>
        </authorList>
    </citation>
    <scope>NUCLEOTIDE SEQUENCE</scope>
    <source>
        <strain evidence="3">A1P009</strain>
    </source>
</reference>
<evidence type="ECO:0000313" key="4">
    <source>
        <dbReference type="Proteomes" id="UP001430360"/>
    </source>
</evidence>
<feature type="chain" id="PRO_5047058762" evidence="2">
    <location>
        <begin position="25"/>
        <end position="210"/>
    </location>
</feature>
<comment type="caution">
    <text evidence="3">The sequence shown here is derived from an EMBL/GenBank/DDBJ whole genome shotgun (WGS) entry which is preliminary data.</text>
</comment>
<evidence type="ECO:0000256" key="2">
    <source>
        <dbReference type="SAM" id="SignalP"/>
    </source>
</evidence>